<evidence type="ECO:0000256" key="3">
    <source>
        <dbReference type="ARBA" id="ARBA00006602"/>
    </source>
</evidence>
<comment type="subcellular location">
    <subcellularLocation>
        <location evidence="2">Cytoplasm</location>
    </subcellularLocation>
</comment>
<dbReference type="STRING" id="1331007.AALB_2025"/>
<evidence type="ECO:0000256" key="7">
    <source>
        <dbReference type="ARBA" id="ARBA00022795"/>
    </source>
</evidence>
<dbReference type="GO" id="GO:0005829">
    <property type="term" value="C:cytosol"/>
    <property type="evidence" value="ECO:0007669"/>
    <property type="project" value="TreeGrafter"/>
</dbReference>
<evidence type="ECO:0000259" key="11">
    <source>
        <dbReference type="Pfam" id="PF02108"/>
    </source>
</evidence>
<dbReference type="GO" id="GO:0044781">
    <property type="term" value="P:bacterial-type flagellum organization"/>
    <property type="evidence" value="ECO:0007669"/>
    <property type="project" value="UniProtKB-KW"/>
</dbReference>
<feature type="compositionally biased region" description="Low complexity" evidence="10">
    <location>
        <begin position="192"/>
        <end position="204"/>
    </location>
</feature>
<feature type="region of interest" description="Disordered" evidence="10">
    <location>
        <begin position="185"/>
        <end position="204"/>
    </location>
</feature>
<feature type="region of interest" description="Disordered" evidence="10">
    <location>
        <begin position="1"/>
        <end position="120"/>
    </location>
</feature>
<proteinExistence type="inferred from homology"/>
<dbReference type="PANTHER" id="PTHR34982:SF1">
    <property type="entry name" value="FLAGELLAR ASSEMBLY PROTEIN FLIH"/>
    <property type="match status" value="1"/>
</dbReference>
<feature type="compositionally biased region" description="Low complexity" evidence="10">
    <location>
        <begin position="64"/>
        <end position="92"/>
    </location>
</feature>
<keyword evidence="6" id="KW-0963">Cytoplasm</keyword>
<dbReference type="PANTHER" id="PTHR34982">
    <property type="entry name" value="YOP PROTEINS TRANSLOCATION PROTEIN L"/>
    <property type="match status" value="1"/>
</dbReference>
<keyword evidence="12" id="KW-0966">Cell projection</keyword>
<dbReference type="GO" id="GO:0015031">
    <property type="term" value="P:protein transport"/>
    <property type="evidence" value="ECO:0007669"/>
    <property type="project" value="UniProtKB-KW"/>
</dbReference>
<keyword evidence="8" id="KW-0653">Protein transport</keyword>
<sequence length="353" mass="38990">MSDQDKTPEQESEDLAQDAPIEASSEMMDEDEIAALLEQNDASPASEAPATEEQSSDVSDEQAAIDAMLADAAEQQNIAAEQLNNELPNNEQAESEPEDDIAWPLPDFTDPHHVEEEPTSNVFNMKPAWFNEEPVEEEPEIQFEPMTIEELEALRQSAYEEGKAEGKAEGHKEGLLTGHEEGLEQGKAQGHQEGLSQGLSEGQQQIDQLSSRWQGLIDQLHQPNKQIDEEVEQQVVELATKLAAEIVQVELVTNPSIIAKTVKQAVAALPLQKQHIRIHLHPEDMAVIQAVFPPETQAKKNWQLLADGSLTQGDCLIENDLSSVSVDMNEVIKQSLQSFIRQNGQDDDAEPTT</sequence>
<dbReference type="InterPro" id="IPR000563">
    <property type="entry name" value="Flag_FliH"/>
</dbReference>
<feature type="compositionally biased region" description="Low complexity" evidence="10">
    <location>
        <begin position="42"/>
        <end position="53"/>
    </location>
</feature>
<keyword evidence="5" id="KW-0813">Transport</keyword>
<evidence type="ECO:0000256" key="2">
    <source>
        <dbReference type="ARBA" id="ARBA00004496"/>
    </source>
</evidence>
<dbReference type="PRINTS" id="PR01003">
    <property type="entry name" value="FLGFLIH"/>
</dbReference>
<comment type="function">
    <text evidence="1">Needed for flagellar regrowth and assembly.</text>
</comment>
<evidence type="ECO:0000256" key="8">
    <source>
        <dbReference type="ARBA" id="ARBA00022927"/>
    </source>
</evidence>
<dbReference type="GO" id="GO:0071973">
    <property type="term" value="P:bacterial-type flagellum-dependent cell motility"/>
    <property type="evidence" value="ECO:0007669"/>
    <property type="project" value="InterPro"/>
</dbReference>
<evidence type="ECO:0000256" key="5">
    <source>
        <dbReference type="ARBA" id="ARBA00022448"/>
    </source>
</evidence>
<evidence type="ECO:0000256" key="4">
    <source>
        <dbReference type="ARBA" id="ARBA00016507"/>
    </source>
</evidence>
<keyword evidence="7" id="KW-1005">Bacterial flagellum biogenesis</keyword>
<organism evidence="12 13">
    <name type="scientific">Agarivorans albus MKT 106</name>
    <dbReference type="NCBI Taxonomy" id="1331007"/>
    <lineage>
        <taxon>Bacteria</taxon>
        <taxon>Pseudomonadati</taxon>
        <taxon>Pseudomonadota</taxon>
        <taxon>Gammaproteobacteria</taxon>
        <taxon>Alteromonadales</taxon>
        <taxon>Alteromonadaceae</taxon>
        <taxon>Agarivorans</taxon>
    </lineage>
</organism>
<evidence type="ECO:0000313" key="13">
    <source>
        <dbReference type="Proteomes" id="UP000014461"/>
    </source>
</evidence>
<evidence type="ECO:0000256" key="9">
    <source>
        <dbReference type="ARBA" id="ARBA00023225"/>
    </source>
</evidence>
<dbReference type="Pfam" id="PF02108">
    <property type="entry name" value="FliH"/>
    <property type="match status" value="1"/>
</dbReference>
<dbReference type="InterPro" id="IPR018035">
    <property type="entry name" value="Flagellar_FliH/T3SS_HrpE"/>
</dbReference>
<protein>
    <recommendedName>
        <fullName evidence="4">Flagellar assembly protein FliH</fullName>
    </recommendedName>
</protein>
<reference evidence="12" key="1">
    <citation type="journal article" date="2013" name="Genome Announc.">
        <title>Draft Genome Sequence of Agarivorans albus Strain MKT 106T, an Agarolytic Marine Bacterium.</title>
        <authorList>
            <person name="Yasuike M."/>
            <person name="Nakamura Y."/>
            <person name="Kai W."/>
            <person name="Fujiwara A."/>
            <person name="Fukui Y."/>
            <person name="Satomi M."/>
            <person name="Sano M."/>
        </authorList>
    </citation>
    <scope>NUCLEOTIDE SEQUENCE [LARGE SCALE GENOMIC DNA]</scope>
</reference>
<feature type="domain" description="Flagellar assembly protein FliH/Type III secretion system HrpE" evidence="11">
    <location>
        <begin position="211"/>
        <end position="327"/>
    </location>
</feature>
<keyword evidence="12" id="KW-0282">Flagellum</keyword>
<evidence type="ECO:0000256" key="1">
    <source>
        <dbReference type="ARBA" id="ARBA00003041"/>
    </source>
</evidence>
<dbReference type="OrthoDB" id="8480773at2"/>
<dbReference type="AlphaFoldDB" id="R9PKT3"/>
<evidence type="ECO:0000256" key="6">
    <source>
        <dbReference type="ARBA" id="ARBA00022490"/>
    </source>
</evidence>
<keyword evidence="9" id="KW-1006">Bacterial flagellum protein export</keyword>
<dbReference type="GO" id="GO:0009288">
    <property type="term" value="C:bacterial-type flagellum"/>
    <property type="evidence" value="ECO:0007669"/>
    <property type="project" value="InterPro"/>
</dbReference>
<evidence type="ECO:0000313" key="12">
    <source>
        <dbReference type="EMBL" id="GAD01945.1"/>
    </source>
</evidence>
<name>R9PKT3_AGAAL</name>
<comment type="caution">
    <text evidence="12">The sequence shown here is derived from an EMBL/GenBank/DDBJ whole genome shotgun (WGS) entry which is preliminary data.</text>
</comment>
<accession>R9PKT3</accession>
<evidence type="ECO:0000256" key="10">
    <source>
        <dbReference type="SAM" id="MobiDB-lite"/>
    </source>
</evidence>
<gene>
    <name evidence="12" type="ORF">AALB_2025</name>
</gene>
<dbReference type="RefSeq" id="WP_016401713.1">
    <property type="nucleotide sequence ID" value="NZ_BARX01000012.1"/>
</dbReference>
<dbReference type="InterPro" id="IPR051472">
    <property type="entry name" value="T3SS_Stator/FliH"/>
</dbReference>
<keyword evidence="12" id="KW-0969">Cilium</keyword>
<dbReference type="NCBIfam" id="NF004270">
    <property type="entry name" value="PRK05687.2-1"/>
    <property type="match status" value="1"/>
</dbReference>
<comment type="similarity">
    <text evidence="3">Belongs to the FliH family.</text>
</comment>
<dbReference type="Proteomes" id="UP000014461">
    <property type="component" value="Unassembled WGS sequence"/>
</dbReference>
<dbReference type="GO" id="GO:0003774">
    <property type="term" value="F:cytoskeletal motor activity"/>
    <property type="evidence" value="ECO:0007669"/>
    <property type="project" value="InterPro"/>
</dbReference>
<keyword evidence="13" id="KW-1185">Reference proteome</keyword>
<dbReference type="EMBL" id="BARX01000012">
    <property type="protein sequence ID" value="GAD01945.1"/>
    <property type="molecule type" value="Genomic_DNA"/>
</dbReference>